<protein>
    <submittedName>
        <fullName evidence="3">Uncharacterized protein</fullName>
    </submittedName>
</protein>
<dbReference type="InParanoid" id="G5A170"/>
<accession>G5A170</accession>
<feature type="compositionally biased region" description="Basic and acidic residues" evidence="2">
    <location>
        <begin position="125"/>
        <end position="136"/>
    </location>
</feature>
<reference evidence="3 4" key="1">
    <citation type="journal article" date="2006" name="Science">
        <title>Phytophthora genome sequences uncover evolutionary origins and mechanisms of pathogenesis.</title>
        <authorList>
            <person name="Tyler B.M."/>
            <person name="Tripathy S."/>
            <person name="Zhang X."/>
            <person name="Dehal P."/>
            <person name="Jiang R.H."/>
            <person name="Aerts A."/>
            <person name="Arredondo F.D."/>
            <person name="Baxter L."/>
            <person name="Bensasson D."/>
            <person name="Beynon J.L."/>
            <person name="Chapman J."/>
            <person name="Damasceno C.M."/>
            <person name="Dorrance A.E."/>
            <person name="Dou D."/>
            <person name="Dickerman A.W."/>
            <person name="Dubchak I.L."/>
            <person name="Garbelotto M."/>
            <person name="Gijzen M."/>
            <person name="Gordon S.G."/>
            <person name="Govers F."/>
            <person name="Grunwald N.J."/>
            <person name="Huang W."/>
            <person name="Ivors K.L."/>
            <person name="Jones R.W."/>
            <person name="Kamoun S."/>
            <person name="Krampis K."/>
            <person name="Lamour K.H."/>
            <person name="Lee M.K."/>
            <person name="McDonald W.H."/>
            <person name="Medina M."/>
            <person name="Meijer H.J."/>
            <person name="Nordberg E.K."/>
            <person name="Maclean D.J."/>
            <person name="Ospina-Giraldo M.D."/>
            <person name="Morris P.F."/>
            <person name="Phuntumart V."/>
            <person name="Putnam N.H."/>
            <person name="Rash S."/>
            <person name="Rose J.K."/>
            <person name="Sakihama Y."/>
            <person name="Salamov A.A."/>
            <person name="Savidor A."/>
            <person name="Scheuring C.F."/>
            <person name="Smith B.M."/>
            <person name="Sobral B.W."/>
            <person name="Terry A."/>
            <person name="Torto-Alalibo T.A."/>
            <person name="Win J."/>
            <person name="Xu Z."/>
            <person name="Zhang H."/>
            <person name="Grigoriev I.V."/>
            <person name="Rokhsar D.S."/>
            <person name="Boore J.L."/>
        </authorList>
    </citation>
    <scope>NUCLEOTIDE SEQUENCE [LARGE SCALE GENOMIC DNA]</scope>
    <source>
        <strain evidence="3 4">P6497</strain>
    </source>
</reference>
<dbReference type="RefSeq" id="XP_009533416.1">
    <property type="nucleotide sequence ID" value="XM_009535121.1"/>
</dbReference>
<dbReference type="SMR" id="G5A170"/>
<gene>
    <name evidence="3" type="ORF">PHYSODRAFT_304471</name>
</gene>
<dbReference type="EMBL" id="JH159158">
    <property type="protein sequence ID" value="EGZ10671.1"/>
    <property type="molecule type" value="Genomic_DNA"/>
</dbReference>
<dbReference type="Gene3D" id="1.20.5.340">
    <property type="match status" value="1"/>
</dbReference>
<evidence type="ECO:0000256" key="1">
    <source>
        <dbReference type="SAM" id="Coils"/>
    </source>
</evidence>
<name>G5A170_PHYSP</name>
<sequence length="161" mass="17699">MVENVPPPASLPAIVPTSLAQIEQLKNIFFFLQTFNVDTAKLVAAQNDTIEALNGKIKAQDGKIKAQDGKIKALDDRIKVHNDEIKAIRDKISAQDGKITALERQIARLQPEVKSQSTATYHRSAKCEDRGTEDNTGKYSQGQRSSALSLANKELIPSKLM</sequence>
<dbReference type="GeneID" id="20642424"/>
<dbReference type="AlphaFoldDB" id="G5A170"/>
<dbReference type="KEGG" id="psoj:PHYSODRAFT_304471"/>
<feature type="compositionally biased region" description="Polar residues" evidence="2">
    <location>
        <begin position="137"/>
        <end position="149"/>
    </location>
</feature>
<dbReference type="Proteomes" id="UP000002640">
    <property type="component" value="Unassembled WGS sequence"/>
</dbReference>
<evidence type="ECO:0000313" key="4">
    <source>
        <dbReference type="Proteomes" id="UP000002640"/>
    </source>
</evidence>
<feature type="region of interest" description="Disordered" evidence="2">
    <location>
        <begin position="113"/>
        <end position="151"/>
    </location>
</feature>
<evidence type="ECO:0000313" key="3">
    <source>
        <dbReference type="EMBL" id="EGZ10671.1"/>
    </source>
</evidence>
<dbReference type="SUPFAM" id="SSF58100">
    <property type="entry name" value="Bacterial hemolysins"/>
    <property type="match status" value="1"/>
</dbReference>
<evidence type="ECO:0000256" key="2">
    <source>
        <dbReference type="SAM" id="MobiDB-lite"/>
    </source>
</evidence>
<keyword evidence="1" id="KW-0175">Coiled coil</keyword>
<feature type="coiled-coil region" evidence="1">
    <location>
        <begin position="71"/>
        <end position="105"/>
    </location>
</feature>
<keyword evidence="4" id="KW-1185">Reference proteome</keyword>
<proteinExistence type="predicted"/>
<organism evidence="3 4">
    <name type="scientific">Phytophthora sojae (strain P6497)</name>
    <name type="common">Soybean stem and root rot agent</name>
    <name type="synonym">Phytophthora megasperma f. sp. glycines</name>
    <dbReference type="NCBI Taxonomy" id="1094619"/>
    <lineage>
        <taxon>Eukaryota</taxon>
        <taxon>Sar</taxon>
        <taxon>Stramenopiles</taxon>
        <taxon>Oomycota</taxon>
        <taxon>Peronosporomycetes</taxon>
        <taxon>Peronosporales</taxon>
        <taxon>Peronosporaceae</taxon>
        <taxon>Phytophthora</taxon>
    </lineage>
</organism>